<feature type="signal peptide" evidence="1">
    <location>
        <begin position="1"/>
        <end position="18"/>
    </location>
</feature>
<feature type="chain" id="PRO_5045672528" description="Vitellogenin domain-containing protein" evidence="1">
    <location>
        <begin position="19"/>
        <end position="108"/>
    </location>
</feature>
<evidence type="ECO:0008006" key="4">
    <source>
        <dbReference type="Google" id="ProtNLM"/>
    </source>
</evidence>
<keyword evidence="3" id="KW-1185">Reference proteome</keyword>
<comment type="caution">
    <text evidence="2">The sequence shown here is derived from an EMBL/GenBank/DDBJ whole genome shotgun (WGS) entry which is preliminary data.</text>
</comment>
<dbReference type="EMBL" id="JAVFWL010000005">
    <property type="protein sequence ID" value="KAK6754858.1"/>
    <property type="molecule type" value="Genomic_DNA"/>
</dbReference>
<proteinExistence type="predicted"/>
<evidence type="ECO:0000313" key="2">
    <source>
        <dbReference type="EMBL" id="KAK6754858.1"/>
    </source>
</evidence>
<dbReference type="Proteomes" id="UP001303046">
    <property type="component" value="Unassembled WGS sequence"/>
</dbReference>
<evidence type="ECO:0000313" key="3">
    <source>
        <dbReference type="Proteomes" id="UP001303046"/>
    </source>
</evidence>
<protein>
    <recommendedName>
        <fullName evidence="4">Vitellogenin domain-containing protein</fullName>
    </recommendedName>
</protein>
<organism evidence="2 3">
    <name type="scientific">Necator americanus</name>
    <name type="common">Human hookworm</name>
    <dbReference type="NCBI Taxonomy" id="51031"/>
    <lineage>
        <taxon>Eukaryota</taxon>
        <taxon>Metazoa</taxon>
        <taxon>Ecdysozoa</taxon>
        <taxon>Nematoda</taxon>
        <taxon>Chromadorea</taxon>
        <taxon>Rhabditida</taxon>
        <taxon>Rhabditina</taxon>
        <taxon>Rhabditomorpha</taxon>
        <taxon>Strongyloidea</taxon>
        <taxon>Ancylostomatidae</taxon>
        <taxon>Bunostominae</taxon>
        <taxon>Necator</taxon>
    </lineage>
</organism>
<sequence>MPPVFVLVFLGCSQVIYASPSKYLLDSSDEIPNAYGRSVEYTYVYDSSKDAHPVAKVKYGKFIRNQFTTISLNSNAQRNDDATSFVERSFTGNMTLQENLRSYNHTMY</sequence>
<name>A0ABR1DWS7_NECAM</name>
<accession>A0ABR1DWS7</accession>
<evidence type="ECO:0000256" key="1">
    <source>
        <dbReference type="SAM" id="SignalP"/>
    </source>
</evidence>
<gene>
    <name evidence="2" type="primary">Necator_chrV.g18478</name>
    <name evidence="2" type="ORF">RB195_013687</name>
</gene>
<reference evidence="2 3" key="1">
    <citation type="submission" date="2023-08" db="EMBL/GenBank/DDBJ databases">
        <title>A Necator americanus chromosomal reference genome.</title>
        <authorList>
            <person name="Ilik V."/>
            <person name="Petrzelkova K.J."/>
            <person name="Pardy F."/>
            <person name="Fuh T."/>
            <person name="Niatou-Singa F.S."/>
            <person name="Gouil Q."/>
            <person name="Baker L."/>
            <person name="Ritchie M.E."/>
            <person name="Jex A.R."/>
            <person name="Gazzola D."/>
            <person name="Li H."/>
            <person name="Toshio Fujiwara R."/>
            <person name="Zhan B."/>
            <person name="Aroian R.V."/>
            <person name="Pafco B."/>
            <person name="Schwarz E.M."/>
        </authorList>
    </citation>
    <scope>NUCLEOTIDE SEQUENCE [LARGE SCALE GENOMIC DNA]</scope>
    <source>
        <strain evidence="2 3">Aroian</strain>
        <tissue evidence="2">Whole animal</tissue>
    </source>
</reference>
<keyword evidence="1" id="KW-0732">Signal</keyword>